<sequence length="132" mass="15044">MEWNPLVPELTVTELARSLRFYVDGVGFAVRYTREDPPFAYLDLDGAQIMLEQDHESAWVTAAPEHPRGRGLNLQIEVPDVSAARDRLLAAGHDAFRELHESRSRVGDGWESQREYLVLDPDGYLIRLVQIL</sequence>
<comment type="similarity">
    <text evidence="1">Belongs to the bleomycin resistance protein family.</text>
</comment>
<dbReference type="Pfam" id="PF00903">
    <property type="entry name" value="Glyoxalase"/>
    <property type="match status" value="1"/>
</dbReference>
<dbReference type="RefSeq" id="WP_087136880.1">
    <property type="nucleotide sequence ID" value="NZ_FUKR01000036.1"/>
</dbReference>
<keyword evidence="6" id="KW-1185">Reference proteome</keyword>
<proteinExistence type="inferred from homology"/>
<dbReference type="CDD" id="cd08349">
    <property type="entry name" value="BLMA_like"/>
    <property type="match status" value="1"/>
</dbReference>
<organism evidence="5 6">
    <name type="scientific">Mycetocola reblochoni REB411</name>
    <dbReference type="NCBI Taxonomy" id="1255698"/>
    <lineage>
        <taxon>Bacteria</taxon>
        <taxon>Bacillati</taxon>
        <taxon>Actinomycetota</taxon>
        <taxon>Actinomycetes</taxon>
        <taxon>Micrococcales</taxon>
        <taxon>Microbacteriaceae</taxon>
        <taxon>Mycetocola</taxon>
    </lineage>
</organism>
<evidence type="ECO:0000259" key="4">
    <source>
        <dbReference type="PROSITE" id="PS51819"/>
    </source>
</evidence>
<dbReference type="SUPFAM" id="SSF54593">
    <property type="entry name" value="Glyoxalase/Bleomycin resistance protein/Dihydroxybiphenyl dioxygenase"/>
    <property type="match status" value="1"/>
</dbReference>
<evidence type="ECO:0000313" key="6">
    <source>
        <dbReference type="Proteomes" id="UP000196778"/>
    </source>
</evidence>
<gene>
    <name evidence="5" type="ORF">FM119_06550</name>
</gene>
<accession>A0A1R4JBH9</accession>
<dbReference type="PROSITE" id="PS51819">
    <property type="entry name" value="VOC"/>
    <property type="match status" value="1"/>
</dbReference>
<dbReference type="InterPro" id="IPR000335">
    <property type="entry name" value="Bleomycin-R"/>
</dbReference>
<dbReference type="AlphaFoldDB" id="A0A1R4JBH9"/>
<reference evidence="6" key="1">
    <citation type="submission" date="2017-02" db="EMBL/GenBank/DDBJ databases">
        <authorList>
            <person name="Dridi B."/>
        </authorList>
    </citation>
    <scope>NUCLEOTIDE SEQUENCE [LARGE SCALE GENOMIC DNA]</scope>
    <source>
        <strain evidence="6">EB411</strain>
    </source>
</reference>
<dbReference type="InterPro" id="IPR029068">
    <property type="entry name" value="Glyas_Bleomycin-R_OHBP_Dase"/>
</dbReference>
<dbReference type="InterPro" id="IPR004360">
    <property type="entry name" value="Glyas_Fos-R_dOase_dom"/>
</dbReference>
<dbReference type="GO" id="GO:0046677">
    <property type="term" value="P:response to antibiotic"/>
    <property type="evidence" value="ECO:0007669"/>
    <property type="project" value="UniProtKB-KW"/>
</dbReference>
<evidence type="ECO:0000256" key="3">
    <source>
        <dbReference type="ARBA" id="ARBA00023251"/>
    </source>
</evidence>
<dbReference type="InterPro" id="IPR037523">
    <property type="entry name" value="VOC_core"/>
</dbReference>
<dbReference type="OrthoDB" id="284897at2"/>
<evidence type="ECO:0000256" key="1">
    <source>
        <dbReference type="ARBA" id="ARBA00011051"/>
    </source>
</evidence>
<evidence type="ECO:0000313" key="5">
    <source>
        <dbReference type="EMBL" id="SJN29382.1"/>
    </source>
</evidence>
<keyword evidence="3" id="KW-0046">Antibiotic resistance</keyword>
<name>A0A1R4JBH9_9MICO</name>
<dbReference type="Gene3D" id="3.10.180.10">
    <property type="entry name" value="2,3-Dihydroxybiphenyl 1,2-Dioxygenase, domain 1"/>
    <property type="match status" value="1"/>
</dbReference>
<protein>
    <recommendedName>
        <fullName evidence="2">Bleomycin resistance protein</fullName>
    </recommendedName>
</protein>
<evidence type="ECO:0000256" key="2">
    <source>
        <dbReference type="ARBA" id="ARBA00021572"/>
    </source>
</evidence>
<dbReference type="Proteomes" id="UP000196778">
    <property type="component" value="Unassembled WGS sequence"/>
</dbReference>
<feature type="domain" description="VOC" evidence="4">
    <location>
        <begin position="2"/>
        <end position="131"/>
    </location>
</feature>
<dbReference type="EMBL" id="FUKR01000036">
    <property type="protein sequence ID" value="SJN29382.1"/>
    <property type="molecule type" value="Genomic_DNA"/>
</dbReference>